<evidence type="ECO:0000313" key="1">
    <source>
        <dbReference type="EMBL" id="BCB89967.1"/>
    </source>
</evidence>
<name>A0A6F8YUZ8_9ACTN</name>
<dbReference type="Proteomes" id="UP000503011">
    <property type="component" value="Chromosome"/>
</dbReference>
<dbReference type="EMBL" id="AP022871">
    <property type="protein sequence ID" value="BCB89967.1"/>
    <property type="molecule type" value="Genomic_DNA"/>
</dbReference>
<dbReference type="KEGG" id="psuu:Psuf_072800"/>
<protein>
    <submittedName>
        <fullName evidence="1">Uncharacterized protein</fullName>
    </submittedName>
</protein>
<sequence>MLSTVVVAGSWVEPAVSRRTSQVPDRAGQPGAEPAVHLLDPLVAGEAGLRGRLAQQQVRPGGVAVEVVVGDQHVPG</sequence>
<organism evidence="1 2">
    <name type="scientific">Phytohabitans suffuscus</name>
    <dbReference type="NCBI Taxonomy" id="624315"/>
    <lineage>
        <taxon>Bacteria</taxon>
        <taxon>Bacillati</taxon>
        <taxon>Actinomycetota</taxon>
        <taxon>Actinomycetes</taxon>
        <taxon>Micromonosporales</taxon>
        <taxon>Micromonosporaceae</taxon>
    </lineage>
</organism>
<evidence type="ECO:0000313" key="2">
    <source>
        <dbReference type="Proteomes" id="UP000503011"/>
    </source>
</evidence>
<proteinExistence type="predicted"/>
<dbReference type="AlphaFoldDB" id="A0A6F8YUZ8"/>
<reference evidence="1 2" key="2">
    <citation type="submission" date="2020-03" db="EMBL/GenBank/DDBJ databases">
        <authorList>
            <person name="Ichikawa N."/>
            <person name="Kimura A."/>
            <person name="Kitahashi Y."/>
            <person name="Uohara A."/>
        </authorList>
    </citation>
    <scope>NUCLEOTIDE SEQUENCE [LARGE SCALE GENOMIC DNA]</scope>
    <source>
        <strain evidence="1 2">NBRC 105367</strain>
    </source>
</reference>
<accession>A0A6F8YUZ8</accession>
<keyword evidence="2" id="KW-1185">Reference proteome</keyword>
<reference evidence="1 2" key="1">
    <citation type="submission" date="2020-03" db="EMBL/GenBank/DDBJ databases">
        <title>Whole genome shotgun sequence of Phytohabitans suffuscus NBRC 105367.</title>
        <authorList>
            <person name="Komaki H."/>
            <person name="Tamura T."/>
        </authorList>
    </citation>
    <scope>NUCLEOTIDE SEQUENCE [LARGE SCALE GENOMIC DNA]</scope>
    <source>
        <strain evidence="1 2">NBRC 105367</strain>
    </source>
</reference>
<gene>
    <name evidence="1" type="ORF">Psuf_072800</name>
</gene>